<dbReference type="FunFam" id="1.10.8.270:FF:000026">
    <property type="entry name" value="TBC (Tre-2/Bub2/Cdc16) domain family"/>
    <property type="match status" value="1"/>
</dbReference>
<dbReference type="PROSITE" id="PS50086">
    <property type="entry name" value="TBC_RABGAP"/>
    <property type="match status" value="1"/>
</dbReference>
<dbReference type="VEuPathDB" id="FungiDB:Malapachy_2064"/>
<dbReference type="GO" id="GO:0005096">
    <property type="term" value="F:GTPase activator activity"/>
    <property type="evidence" value="ECO:0007669"/>
    <property type="project" value="TreeGrafter"/>
</dbReference>
<dbReference type="Gene3D" id="1.10.472.80">
    <property type="entry name" value="Ypt/Rab-GAP domain of gyp1p, domain 3"/>
    <property type="match status" value="1"/>
</dbReference>
<dbReference type="InterPro" id="IPR000195">
    <property type="entry name" value="Rab-GAP-TBC_dom"/>
</dbReference>
<dbReference type="Proteomes" id="UP000037751">
    <property type="component" value="Unassembled WGS sequence"/>
</dbReference>
<dbReference type="PANTHER" id="PTHR47219">
    <property type="entry name" value="RAB GTPASE-ACTIVATING PROTEIN 1-LIKE"/>
    <property type="match status" value="1"/>
</dbReference>
<protein>
    <submittedName>
        <fullName evidence="2">Tbc-domain-containing protein</fullName>
    </submittedName>
</protein>
<feature type="domain" description="Rab-GAP TBC" evidence="1">
    <location>
        <begin position="343"/>
        <end position="527"/>
    </location>
</feature>
<dbReference type="OrthoDB" id="294251at2759"/>
<evidence type="ECO:0000313" key="3">
    <source>
        <dbReference type="Proteomes" id="UP000037751"/>
    </source>
</evidence>
<dbReference type="GO" id="GO:0031267">
    <property type="term" value="F:small GTPase binding"/>
    <property type="evidence" value="ECO:0007669"/>
    <property type="project" value="TreeGrafter"/>
</dbReference>
<dbReference type="SMART" id="SM00164">
    <property type="entry name" value="TBC"/>
    <property type="match status" value="1"/>
</dbReference>
<dbReference type="AlphaFoldDB" id="A0A0M9VQD0"/>
<dbReference type="Gene3D" id="1.10.8.270">
    <property type="entry name" value="putative rabgap domain of human tbc1 domain family member 14 like domains"/>
    <property type="match status" value="1"/>
</dbReference>
<dbReference type="InterPro" id="IPR035969">
    <property type="entry name" value="Rab-GAP_TBC_sf"/>
</dbReference>
<dbReference type="RefSeq" id="XP_017993024.1">
    <property type="nucleotide sequence ID" value="XM_018136557.1"/>
</dbReference>
<dbReference type="PANTHER" id="PTHR47219:SF20">
    <property type="entry name" value="TBC1 DOMAIN FAMILY MEMBER 2B"/>
    <property type="match status" value="1"/>
</dbReference>
<sequence length="606" mass="67733">MPPAHVGVLFDHVSADAWSILARIPNEEAQMQAWLDAHDETTRTLLLCLAQAVQATLPTHVASMEETLEEAMRDLSVSQEDEVRPASPPTLSALDILGGVVALAHQHTTSDHADMAEKDTPCFTPFQEGPNPLESPIPTEDDTSLSFSLRSRVMELAPIVPTEARPPPMLPRQTLPWDETEAPAYVDRYGFLYGMSVTEYWKRVHGSTSPTLPEASIADDGGMTVAPLLTPSAATLDMPTKSTEPMTATETTTTTAIALPSTEESQLWPTIPRLVRHVHDVYEQQQKERLPPWELFLSDMAEQQDLLDEPETIWHKTFAALRSADMKPLRTDVQRLQDLCQRGIPMAHRPAMWAECTRARDWAEPGRYQDLLRQPKFNRQIDVDVYRTMPTNLFFGGQGPGVAKLRRLLTAYAQYHEENGYCQGMNNLAAILLLTYTDEEDAFWALVGLMNTILPPGYYASNMVIPRADQHVLLKLIHSGMPKLAAHMHALGVELPAVTLSWFLSLFTACLPTETLFRVWDMLLLEGQVVLFRVAYAILALKVKALLATKNAASFYHQLRLAAAHLFDADELLHMCASLREKIRTPDVALRREKYIKAGTQDNSAS</sequence>
<dbReference type="InterPro" id="IPR050302">
    <property type="entry name" value="Rab_GAP_TBC_domain"/>
</dbReference>
<proteinExistence type="predicted"/>
<dbReference type="EMBL" id="LGAV01000002">
    <property type="protein sequence ID" value="KOS15392.1"/>
    <property type="molecule type" value="Genomic_DNA"/>
</dbReference>
<dbReference type="SUPFAM" id="SSF47923">
    <property type="entry name" value="Ypt/Rab-GAP domain of gyp1p"/>
    <property type="match status" value="2"/>
</dbReference>
<organism evidence="2 3">
    <name type="scientific">Malassezia pachydermatis</name>
    <dbReference type="NCBI Taxonomy" id="77020"/>
    <lineage>
        <taxon>Eukaryota</taxon>
        <taxon>Fungi</taxon>
        <taxon>Dikarya</taxon>
        <taxon>Basidiomycota</taxon>
        <taxon>Ustilaginomycotina</taxon>
        <taxon>Malasseziomycetes</taxon>
        <taxon>Malasseziales</taxon>
        <taxon>Malasseziaceae</taxon>
        <taxon>Malassezia</taxon>
    </lineage>
</organism>
<reference evidence="2 3" key="1">
    <citation type="submission" date="2015-07" db="EMBL/GenBank/DDBJ databases">
        <title>Draft Genome Sequence of Malassezia furfur CBS1878 and Malassezia pachydermatis CBS1879.</title>
        <authorList>
            <person name="Triana S."/>
            <person name="Ohm R."/>
            <person name="Gonzalez A."/>
            <person name="DeCock H."/>
            <person name="Restrepo S."/>
            <person name="Celis A."/>
        </authorList>
    </citation>
    <scope>NUCLEOTIDE SEQUENCE [LARGE SCALE GENOMIC DNA]</scope>
    <source>
        <strain evidence="2 3">CBS 1879</strain>
    </source>
</reference>
<dbReference type="Pfam" id="PF00566">
    <property type="entry name" value="RabGAP-TBC"/>
    <property type="match status" value="1"/>
</dbReference>
<accession>A0A0M9VQD0</accession>
<gene>
    <name evidence="2" type="ORF">Malapachy_2064</name>
</gene>
<keyword evidence="3" id="KW-1185">Reference proteome</keyword>
<comment type="caution">
    <text evidence="2">The sequence shown here is derived from an EMBL/GenBank/DDBJ whole genome shotgun (WGS) entry which is preliminary data.</text>
</comment>
<evidence type="ECO:0000313" key="2">
    <source>
        <dbReference type="EMBL" id="KOS15392.1"/>
    </source>
</evidence>
<dbReference type="GeneID" id="28728432"/>
<dbReference type="STRING" id="77020.A0A0M9VQD0"/>
<name>A0A0M9VQD0_9BASI</name>
<evidence type="ECO:0000259" key="1">
    <source>
        <dbReference type="PROSITE" id="PS50086"/>
    </source>
</evidence>